<feature type="region of interest" description="Disordered" evidence="1">
    <location>
        <begin position="70"/>
        <end position="97"/>
    </location>
</feature>
<reference evidence="2 3" key="1">
    <citation type="submission" date="2020-02" db="EMBL/GenBank/DDBJ databases">
        <title>Identification and distribution of gene clusters putatively required for synthesis of sphingolipid metabolism inhibitors in phylogenetically diverse species of the filamentous fungus Fusarium.</title>
        <authorList>
            <person name="Kim H.-S."/>
            <person name="Busman M."/>
            <person name="Brown D.W."/>
            <person name="Divon H."/>
            <person name="Uhlig S."/>
            <person name="Proctor R.H."/>
        </authorList>
    </citation>
    <scope>NUCLEOTIDE SEQUENCE [LARGE SCALE GENOMIC DNA]</scope>
    <source>
        <strain evidence="2 3">NRRL 2903</strain>
    </source>
</reference>
<evidence type="ECO:0000313" key="2">
    <source>
        <dbReference type="EMBL" id="KAF5240293.1"/>
    </source>
</evidence>
<comment type="caution">
    <text evidence="2">The sequence shown here is derived from an EMBL/GenBank/DDBJ whole genome shotgun (WGS) entry which is preliminary data.</text>
</comment>
<dbReference type="EMBL" id="JAAMOD010000114">
    <property type="protein sequence ID" value="KAF5240293.1"/>
    <property type="molecule type" value="Genomic_DNA"/>
</dbReference>
<keyword evidence="3" id="KW-1185">Reference proteome</keyword>
<feature type="compositionally biased region" description="Polar residues" evidence="1">
    <location>
        <begin position="1"/>
        <end position="10"/>
    </location>
</feature>
<protein>
    <submittedName>
        <fullName evidence="2">Uncharacterized protein</fullName>
    </submittedName>
</protein>
<organism evidence="2 3">
    <name type="scientific">Fusarium austroamericanum</name>
    <dbReference type="NCBI Taxonomy" id="282268"/>
    <lineage>
        <taxon>Eukaryota</taxon>
        <taxon>Fungi</taxon>
        <taxon>Dikarya</taxon>
        <taxon>Ascomycota</taxon>
        <taxon>Pezizomycotina</taxon>
        <taxon>Sordariomycetes</taxon>
        <taxon>Hypocreomycetidae</taxon>
        <taxon>Hypocreales</taxon>
        <taxon>Nectriaceae</taxon>
        <taxon>Fusarium</taxon>
    </lineage>
</organism>
<sequence length="577" mass="65549">MASNTSSASCAQPPHSLLVEQSCQLNNPVKKDGEKPQNSGYSSPGGGRKLFTPKTQQRLKDYLYNSDSVAVSSCDEHTPPTDPPKPILRRDVKPGPKGPVKIIQRQYKQAKSANPAAIRDNELVELSHNDLSRAMRTTWARYPPHTNEEFPVDKEFNFTPKLVANEIDPAGLLERSKQRSEASFIEPLCLQGAIRSEYAAHLTYEKQDHDDIMEKVFEVLYTKAEYDPANFYDSIEINKRGKVYDSNKVNKPVKFPVLSSEVQMKIYDDKSRMSALSRKIAIYDGSIEGMIAGEFTYNKDTAHLPPTEEQMAILREAEGLRDFFPKAPHKLSLYDQWLKGQSADPCPASNWLKDEERLAKKKAFESAYSKQLKSRFPPKPLKNQTPIKLEVSDQAIGDNTKFSYMLPKTSVARERHSMRETPVAVQVPKWLPAFVDYEVVPIDKSASAGEQYKDLLTTIWKLESQMLKETKPSKWDKNWHDSNPRWNKPHHKKSEFCGAYHRGKGERYDTFNETKANKNLSETDVVSEEFSFDDVFTFGQDYETEISSKKSPEVLLKEIAAGVRKAISKVGILKLRG</sequence>
<evidence type="ECO:0000313" key="3">
    <source>
        <dbReference type="Proteomes" id="UP000537989"/>
    </source>
</evidence>
<dbReference type="Proteomes" id="UP000537989">
    <property type="component" value="Unassembled WGS sequence"/>
</dbReference>
<dbReference type="AlphaFoldDB" id="A0AAN6C301"/>
<name>A0AAN6C301_FUSAU</name>
<evidence type="ECO:0000256" key="1">
    <source>
        <dbReference type="SAM" id="MobiDB-lite"/>
    </source>
</evidence>
<proteinExistence type="predicted"/>
<gene>
    <name evidence="2" type="ORF">FAUST_4457</name>
</gene>
<feature type="region of interest" description="Disordered" evidence="1">
    <location>
        <begin position="1"/>
        <end position="54"/>
    </location>
</feature>
<accession>A0AAN6C301</accession>